<keyword evidence="1" id="KW-0812">Transmembrane</keyword>
<feature type="transmembrane region" description="Helical" evidence="1">
    <location>
        <begin position="87"/>
        <end position="114"/>
    </location>
</feature>
<dbReference type="EMBL" id="NBNE01001113">
    <property type="protein sequence ID" value="OWZ15486.1"/>
    <property type="molecule type" value="Genomic_DNA"/>
</dbReference>
<comment type="caution">
    <text evidence="3">The sequence shown here is derived from an EMBL/GenBank/DDBJ whole genome shotgun (WGS) entry which is preliminary data.</text>
</comment>
<dbReference type="Gene3D" id="3.80.10.10">
    <property type="entry name" value="Ribonuclease Inhibitor"/>
    <property type="match status" value="1"/>
</dbReference>
<feature type="transmembrane region" description="Helical" evidence="1">
    <location>
        <begin position="379"/>
        <end position="401"/>
    </location>
</feature>
<protein>
    <recommendedName>
        <fullName evidence="2">WLGC domain-containing protein</fullName>
    </recommendedName>
</protein>
<keyword evidence="4" id="KW-1185">Reference proteome</keyword>
<dbReference type="Proteomes" id="UP000198211">
    <property type="component" value="Unassembled WGS sequence"/>
</dbReference>
<gene>
    <name evidence="3" type="ORF">PHMEG_00010853</name>
</gene>
<evidence type="ECO:0000313" key="4">
    <source>
        <dbReference type="Proteomes" id="UP000198211"/>
    </source>
</evidence>
<proteinExistence type="predicted"/>
<evidence type="ECO:0000259" key="2">
    <source>
        <dbReference type="Pfam" id="PF26605"/>
    </source>
</evidence>
<dbReference type="InterPro" id="IPR058256">
    <property type="entry name" value="WLGC"/>
</dbReference>
<dbReference type="SUPFAM" id="SSF52058">
    <property type="entry name" value="L domain-like"/>
    <property type="match status" value="1"/>
</dbReference>
<feature type="transmembrane region" description="Helical" evidence="1">
    <location>
        <begin position="31"/>
        <end position="56"/>
    </location>
</feature>
<reference evidence="4" key="1">
    <citation type="submission" date="2017-03" db="EMBL/GenBank/DDBJ databases">
        <title>Phytopthora megakarya and P. palmivora, two closely related causual agents of cacao black pod achieved similar genome size and gene model numbers by different mechanisms.</title>
        <authorList>
            <person name="Ali S."/>
            <person name="Shao J."/>
            <person name="Larry D.J."/>
            <person name="Kronmiller B."/>
            <person name="Shen D."/>
            <person name="Strem M.D."/>
            <person name="Melnick R.L."/>
            <person name="Guiltinan M.J."/>
            <person name="Tyler B.M."/>
            <person name="Meinhardt L.W."/>
            <person name="Bailey B.A."/>
        </authorList>
    </citation>
    <scope>NUCLEOTIDE SEQUENCE [LARGE SCALE GENOMIC DNA]</scope>
    <source>
        <strain evidence="4">zdho120</strain>
    </source>
</reference>
<accession>A0A225WCM3</accession>
<keyword evidence="1" id="KW-1133">Transmembrane helix</keyword>
<dbReference type="InterPro" id="IPR032675">
    <property type="entry name" value="LRR_dom_sf"/>
</dbReference>
<feature type="domain" description="WLGC" evidence="2">
    <location>
        <begin position="687"/>
        <end position="751"/>
    </location>
</feature>
<dbReference type="Pfam" id="PF26605">
    <property type="entry name" value="WLGC"/>
    <property type="match status" value="1"/>
</dbReference>
<name>A0A225WCM3_9STRA</name>
<evidence type="ECO:0000313" key="3">
    <source>
        <dbReference type="EMBL" id="OWZ15486.1"/>
    </source>
</evidence>
<organism evidence="3 4">
    <name type="scientific">Phytophthora megakarya</name>
    <dbReference type="NCBI Taxonomy" id="4795"/>
    <lineage>
        <taxon>Eukaryota</taxon>
        <taxon>Sar</taxon>
        <taxon>Stramenopiles</taxon>
        <taxon>Oomycota</taxon>
        <taxon>Peronosporomycetes</taxon>
        <taxon>Peronosporales</taxon>
        <taxon>Peronosporaceae</taxon>
        <taxon>Phytophthora</taxon>
    </lineage>
</organism>
<sequence>MTQRLSGPEALEPRPSIVNVVAAEVATFHDVFGFLGVPMIIVFLVSAAWTFVLAAIQAHADMMANEIMNTTNFDSGEFWLLPKPKPAIIISSVVLLTLFGAGYTALAITMIFFYRSKAVSAAHDTTSNSINKTTNEPITTEKEEGTNLFHRTMVWFHDIPVDVRQHYYTAALDLPKLIFQTVTLYTYLQDGFPVGIIYYYSILLFLNWLVACYRSQHYVNDPDLIIARLYYTFDLFFAVFAPLVVLVYFIHSFKFDRAEFRTKMETLSPSTFDNVARIFGDPSQISSFCSAFHYLQFSSGLTLFYKSALNVLSLYKWRKIVLTLIHNHNERQRERRRKTLVGPVPRDTSHKARFKRTISKTFSRPNLKSKFGKHFVTKLLLSLVFLVWGVFNLVFSIGSVVSTQDVCRKYDKCVVASYQWNFGNEHCTCLVFADRQTKPTTFAEWTDPVDTTTNLAELATAGELRIIQIINRAVPELPEELRKCQALQQLILVYTKTELLPAWLSEFSHLEYLHVEGDFTNRRMRTISDGIFDNMHHLAFMHLGSHPDVEQLPSLSGLSGLRYLTIAVMDSLKEIPSFEGLSTVSHLSIVHAPRVTTLPTLEPLTNIKSVVIRARSAVCCNGFITGSCNMTESQCLPISGEKYPLACTDDRISANDKLTLDSSGSAYICPPSLPLDREATAPSKYSTDTLCGGVLFKECSLNNAQGMCYNTRMMVVNCETTTSFITMRKLQIQRGVGIPCDPNLEAWLGCTKK</sequence>
<dbReference type="OrthoDB" id="166170at2759"/>
<evidence type="ECO:0000256" key="1">
    <source>
        <dbReference type="SAM" id="Phobius"/>
    </source>
</evidence>
<feature type="transmembrane region" description="Helical" evidence="1">
    <location>
        <begin position="192"/>
        <end position="210"/>
    </location>
</feature>
<dbReference type="AlphaFoldDB" id="A0A225WCM3"/>
<feature type="transmembrane region" description="Helical" evidence="1">
    <location>
        <begin position="230"/>
        <end position="251"/>
    </location>
</feature>
<keyword evidence="1" id="KW-0472">Membrane</keyword>